<dbReference type="OrthoDB" id="5329005at2"/>
<dbReference type="AlphaFoldDB" id="A0A552UGG0"/>
<gene>
    <name evidence="8" type="ORF">FMM06_03770</name>
</gene>
<evidence type="ECO:0000256" key="1">
    <source>
        <dbReference type="ARBA" id="ARBA00004651"/>
    </source>
</evidence>
<keyword evidence="9" id="KW-1185">Reference proteome</keyword>
<evidence type="ECO:0000256" key="6">
    <source>
        <dbReference type="SAM" id="Phobius"/>
    </source>
</evidence>
<dbReference type="EMBL" id="VJWA01000001">
    <property type="protein sequence ID" value="TRW17305.1"/>
    <property type="molecule type" value="Genomic_DNA"/>
</dbReference>
<keyword evidence="5 6" id="KW-0472">Membrane</keyword>
<organism evidence="8 9">
    <name type="scientific">Glacieibacterium frigidum</name>
    <dbReference type="NCBI Taxonomy" id="2593303"/>
    <lineage>
        <taxon>Bacteria</taxon>
        <taxon>Pseudomonadati</taxon>
        <taxon>Pseudomonadota</taxon>
        <taxon>Alphaproteobacteria</taxon>
        <taxon>Sphingomonadales</taxon>
        <taxon>Sphingosinicellaceae</taxon>
        <taxon>Glacieibacterium</taxon>
    </lineage>
</organism>
<feature type="transmembrane region" description="Helical" evidence="6">
    <location>
        <begin position="32"/>
        <end position="51"/>
    </location>
</feature>
<evidence type="ECO:0000256" key="4">
    <source>
        <dbReference type="ARBA" id="ARBA00022989"/>
    </source>
</evidence>
<dbReference type="InterPro" id="IPR052218">
    <property type="entry name" value="Preflagellin_Peptidase"/>
</dbReference>
<reference evidence="8 9" key="1">
    <citation type="submission" date="2019-07" db="EMBL/GenBank/DDBJ databases">
        <title>Novel species isolated from glacier.</title>
        <authorList>
            <person name="Liu Q."/>
            <person name="Xin Y.-H."/>
        </authorList>
    </citation>
    <scope>NUCLEOTIDE SEQUENCE [LARGE SCALE GENOMIC DNA]</scope>
    <source>
        <strain evidence="8 9">LB1R16</strain>
    </source>
</reference>
<evidence type="ECO:0000256" key="5">
    <source>
        <dbReference type="ARBA" id="ARBA00023136"/>
    </source>
</evidence>
<feature type="transmembrane region" description="Helical" evidence="6">
    <location>
        <begin position="58"/>
        <end position="77"/>
    </location>
</feature>
<dbReference type="Pfam" id="PF01478">
    <property type="entry name" value="Peptidase_A24"/>
    <property type="match status" value="1"/>
</dbReference>
<dbReference type="GO" id="GO:0004190">
    <property type="term" value="F:aspartic-type endopeptidase activity"/>
    <property type="evidence" value="ECO:0007669"/>
    <property type="project" value="InterPro"/>
</dbReference>
<evidence type="ECO:0000313" key="9">
    <source>
        <dbReference type="Proteomes" id="UP000317894"/>
    </source>
</evidence>
<name>A0A552UGG0_9SPHN</name>
<evidence type="ECO:0000313" key="8">
    <source>
        <dbReference type="EMBL" id="TRW17305.1"/>
    </source>
</evidence>
<evidence type="ECO:0000256" key="3">
    <source>
        <dbReference type="ARBA" id="ARBA00022692"/>
    </source>
</evidence>
<comment type="subcellular location">
    <subcellularLocation>
        <location evidence="1">Cell membrane</location>
        <topology evidence="1">Multi-pass membrane protein</topology>
    </subcellularLocation>
</comment>
<keyword evidence="2" id="KW-1003">Cell membrane</keyword>
<dbReference type="InterPro" id="IPR000045">
    <property type="entry name" value="Prepilin_IV_endopep_pep"/>
</dbReference>
<accession>A0A552UGG0</accession>
<dbReference type="PANTHER" id="PTHR36506:SF1">
    <property type="entry name" value="PREFLAGELLIN PEPTIDASE"/>
    <property type="match status" value="1"/>
</dbReference>
<keyword evidence="3 6" id="KW-0812">Transmembrane</keyword>
<feature type="transmembrane region" description="Helical" evidence="6">
    <location>
        <begin position="97"/>
        <end position="118"/>
    </location>
</feature>
<comment type="caution">
    <text evidence="8">The sequence shown here is derived from an EMBL/GenBank/DDBJ whole genome shotgun (WGS) entry which is preliminary data.</text>
</comment>
<sequence>MTGLGLVLAAAALACVGGAAIADVRKFEIPDAWSIVIAALFAGFAIAEWPLPSWWQHVAAGLLMFAVGVALFARGWLGGGDVKLLAACALWTGFDGLPWLIGGTTLSGAVLAVVVLAARRFATPEMRYPALQAGGPLPYAVAILGGASVYATVAV</sequence>
<evidence type="ECO:0000256" key="2">
    <source>
        <dbReference type="ARBA" id="ARBA00022475"/>
    </source>
</evidence>
<dbReference type="Gene3D" id="1.20.120.1220">
    <property type="match status" value="1"/>
</dbReference>
<keyword evidence="4 6" id="KW-1133">Transmembrane helix</keyword>
<dbReference type="GO" id="GO:0005886">
    <property type="term" value="C:plasma membrane"/>
    <property type="evidence" value="ECO:0007669"/>
    <property type="project" value="UniProtKB-SubCell"/>
</dbReference>
<evidence type="ECO:0000259" key="7">
    <source>
        <dbReference type="Pfam" id="PF01478"/>
    </source>
</evidence>
<dbReference type="RefSeq" id="WP_143554850.1">
    <property type="nucleotide sequence ID" value="NZ_VJWA01000001.1"/>
</dbReference>
<protein>
    <submittedName>
        <fullName evidence="8">Pilus assembly protein CpaA</fullName>
    </submittedName>
</protein>
<proteinExistence type="predicted"/>
<dbReference type="PANTHER" id="PTHR36506">
    <property type="entry name" value="PREFLAGELLIN PEPTIDASE"/>
    <property type="match status" value="1"/>
</dbReference>
<feature type="domain" description="Prepilin type IV endopeptidase peptidase" evidence="7">
    <location>
        <begin position="14"/>
        <end position="113"/>
    </location>
</feature>
<dbReference type="Proteomes" id="UP000317894">
    <property type="component" value="Unassembled WGS sequence"/>
</dbReference>